<dbReference type="EMBL" id="SHMR01000004">
    <property type="protein sequence ID" value="RZH67736.1"/>
    <property type="molecule type" value="Genomic_DNA"/>
</dbReference>
<sequence>MTRDDRYKLFGVYVSEPVFDALEAFLYESAGVVDYEGYFDPSDAGVPVGDPGADATDRLVSDVVAEFAALYDAADFAAARAVDADAFTLAQLAAEPRTVTRARERFQAAATIQETDSRTVHTAILAAALEGDPDLELEE</sequence>
<dbReference type="Proteomes" id="UP000292704">
    <property type="component" value="Unassembled WGS sequence"/>
</dbReference>
<evidence type="ECO:0000313" key="1">
    <source>
        <dbReference type="EMBL" id="RZH67736.1"/>
    </source>
</evidence>
<evidence type="ECO:0000313" key="2">
    <source>
        <dbReference type="Proteomes" id="UP000292704"/>
    </source>
</evidence>
<name>A0A482Y1T7_9EURY</name>
<proteinExistence type="predicted"/>
<protein>
    <submittedName>
        <fullName evidence="1">Uncharacterized protein</fullName>
    </submittedName>
</protein>
<accession>A0A482Y1T7</accession>
<dbReference type="OrthoDB" id="202451at2157"/>
<dbReference type="AlphaFoldDB" id="A0A482Y1T7"/>
<organism evidence="1 2">
    <name type="scientific">Natrinema altunense</name>
    <dbReference type="NCBI Taxonomy" id="222984"/>
    <lineage>
        <taxon>Archaea</taxon>
        <taxon>Methanobacteriati</taxon>
        <taxon>Methanobacteriota</taxon>
        <taxon>Stenosarchaea group</taxon>
        <taxon>Halobacteria</taxon>
        <taxon>Halobacteriales</taxon>
        <taxon>Natrialbaceae</taxon>
        <taxon>Natrinema</taxon>
    </lineage>
</organism>
<dbReference type="RefSeq" id="WP_130170647.1">
    <property type="nucleotide sequence ID" value="NZ_SHMR01000004.1"/>
</dbReference>
<comment type="caution">
    <text evidence="1">The sequence shown here is derived from an EMBL/GenBank/DDBJ whole genome shotgun (WGS) entry which is preliminary data.</text>
</comment>
<reference evidence="1 2" key="1">
    <citation type="submission" date="2019-02" db="EMBL/GenBank/DDBJ databases">
        <title>Genome analysis provides insights into bioremediation potentialities and Haloocin production by Natrinema altunense strain 4.1R isolated from Chott Douz in Tunisian desert.</title>
        <authorList>
            <person name="Najjari A."/>
            <person name="Youssef N."/>
            <person name="Ben Dhia O."/>
            <person name="Ferjani R."/>
            <person name="El Hidri D."/>
            <person name="Ouzari H.I."/>
            <person name="Cherif A."/>
        </authorList>
    </citation>
    <scope>NUCLEOTIDE SEQUENCE [LARGE SCALE GENOMIC DNA]</scope>
    <source>
        <strain evidence="1 2">4.1R</strain>
    </source>
</reference>
<gene>
    <name evidence="1" type="ORF">ELS17_10490</name>
</gene>